<proteinExistence type="predicted"/>
<dbReference type="InterPro" id="IPR005101">
    <property type="entry name" value="Cryptochr/Photolyase_FAD-bd"/>
</dbReference>
<dbReference type="EMBL" id="JASCSA010000005">
    <property type="protein sequence ID" value="MDI5884426.1"/>
    <property type="molecule type" value="Genomic_DNA"/>
</dbReference>
<evidence type="ECO:0000256" key="5">
    <source>
        <dbReference type="SAM" id="MobiDB-lite"/>
    </source>
</evidence>
<dbReference type="SUPFAM" id="SSF48173">
    <property type="entry name" value="Cryptochrome/photolyase FAD-binding domain"/>
    <property type="match status" value="1"/>
</dbReference>
<dbReference type="InterPro" id="IPR014729">
    <property type="entry name" value="Rossmann-like_a/b/a_fold"/>
</dbReference>
<evidence type="ECO:0000256" key="2">
    <source>
        <dbReference type="ARBA" id="ARBA00001974"/>
    </source>
</evidence>
<dbReference type="Gene3D" id="1.25.40.80">
    <property type="match status" value="1"/>
</dbReference>
<comment type="caution">
    <text evidence="7">The sequence shown here is derived from an EMBL/GenBank/DDBJ whole genome shotgun (WGS) entry which is preliminary data.</text>
</comment>
<dbReference type="Pfam" id="PF03441">
    <property type="entry name" value="FAD_binding_7"/>
    <property type="match status" value="1"/>
</dbReference>
<keyword evidence="8" id="KW-1185">Reference proteome</keyword>
<evidence type="ECO:0000256" key="1">
    <source>
        <dbReference type="ARBA" id="ARBA00001932"/>
    </source>
</evidence>
<name>A0ABT6UP01_9GAMM</name>
<reference evidence="8" key="2">
    <citation type="submission" date="2023-07" db="EMBL/GenBank/DDBJ databases">
        <title>Genome-based characterization of strain KMM 296 and proposal for reclassification of Cobetia litoralis and Cobetia pacifica, and emended description of the species Cobetia amphilecti and Cobetia marina.</title>
        <authorList>
            <person name="Balabanova L."/>
            <person name="Nedashkovskaya O."/>
        </authorList>
    </citation>
    <scope>NUCLEOTIDE SEQUENCE [LARGE SCALE GENOMIC DNA]</scope>
    <source>
        <strain evidence="8">NRIC 0815</strain>
    </source>
</reference>
<dbReference type="Gene3D" id="3.40.50.620">
    <property type="entry name" value="HUPs"/>
    <property type="match status" value="1"/>
</dbReference>
<dbReference type="Proteomes" id="UP001229025">
    <property type="component" value="Unassembled WGS sequence"/>
</dbReference>
<dbReference type="RefSeq" id="WP_052384718.1">
    <property type="nucleotide sequence ID" value="NZ_CP084115.1"/>
</dbReference>
<comment type="cofactor">
    <cofactor evidence="2">
        <name>FAD</name>
        <dbReference type="ChEBI" id="CHEBI:57692"/>
    </cofactor>
</comment>
<evidence type="ECO:0000313" key="7">
    <source>
        <dbReference type="EMBL" id="MDI5884426.1"/>
    </source>
</evidence>
<keyword evidence="7" id="KW-0456">Lyase</keyword>
<dbReference type="EC" id="4.1.99.3" evidence="7"/>
<sequence length="568" mass="62157">MHEVASMNSGNAPETSLVWLRHDLRLEDNPLFALPLSRRPHQMLVMYVFDRRWLTPSDGLPRLGPARLRLLWQSLMNLRGMLLRRGSDLLVRVGDPVEEVLTQVAQHDVQCLEVSRAAAPEDSRALQQLSRRLPASTRLHCHPPDQIAFDSQLLDGPLLDRLLPGRFPREETARLRVAHEASCVADERAAPSSDLTLRDTASADTGFAGTASADTGASGDHDALATCAALASQVLRASGGDDAGVADLMLPPCAVLTPTPGTLQARPQREALSQHEALPTGLNDEQWRALCEAQSPLQGLPYSLPPWPDSASRGFPPLDAICGSAQAWQPATARLAELLGGEEPARAYLSTLLWGKAWAKGDAGKGDDDSIEGASYQRSHSADGEGAGVPTGLAPQREAGKTLDAMQLMARPADAWPLAAWLALGCISPRRILQVLDARRREAGDEAINQQLLAIVLQRECWQRMLRDKDEEARAAWYGAALREDAANDAAFARWSEGRTGDARADKAMQVLVREGWLPWSERKYLAGAWLEGGGDWRLGARWFERCLLDYDAAIHWGEWRHLAGFDV</sequence>
<dbReference type="Pfam" id="PF00875">
    <property type="entry name" value="DNA_photolyase"/>
    <property type="match status" value="1"/>
</dbReference>
<dbReference type="PROSITE" id="PS51645">
    <property type="entry name" value="PHR_CRY_ALPHA_BETA"/>
    <property type="match status" value="1"/>
</dbReference>
<dbReference type="PANTHER" id="PTHR11455">
    <property type="entry name" value="CRYPTOCHROME"/>
    <property type="match status" value="1"/>
</dbReference>
<dbReference type="GO" id="GO:0003904">
    <property type="term" value="F:deoxyribodipyrimidine photo-lyase activity"/>
    <property type="evidence" value="ECO:0007669"/>
    <property type="project" value="UniProtKB-EC"/>
</dbReference>
<dbReference type="SUPFAM" id="SSF52425">
    <property type="entry name" value="Cryptochrome/photolyase, N-terminal domain"/>
    <property type="match status" value="1"/>
</dbReference>
<dbReference type="InterPro" id="IPR002081">
    <property type="entry name" value="Cryptochrome/DNA_photolyase_1"/>
</dbReference>
<dbReference type="InterPro" id="IPR036134">
    <property type="entry name" value="Crypto/Photolyase_FAD-like_sf"/>
</dbReference>
<dbReference type="PANTHER" id="PTHR11455:SF22">
    <property type="entry name" value="CRYPTOCHROME DASH"/>
    <property type="match status" value="1"/>
</dbReference>
<evidence type="ECO:0000313" key="8">
    <source>
        <dbReference type="Proteomes" id="UP001229025"/>
    </source>
</evidence>
<evidence type="ECO:0000256" key="4">
    <source>
        <dbReference type="ARBA" id="ARBA00022827"/>
    </source>
</evidence>
<evidence type="ECO:0000259" key="6">
    <source>
        <dbReference type="PROSITE" id="PS51645"/>
    </source>
</evidence>
<feature type="domain" description="Photolyase/cryptochrome alpha/beta" evidence="6">
    <location>
        <begin position="14"/>
        <end position="154"/>
    </location>
</feature>
<comment type="cofactor">
    <cofactor evidence="1">
        <name>(6R)-5,10-methylene-5,6,7,8-tetrahydrofolate</name>
        <dbReference type="ChEBI" id="CHEBI:15636"/>
    </cofactor>
</comment>
<keyword evidence="4" id="KW-0274">FAD</keyword>
<protein>
    <submittedName>
        <fullName evidence="7">Deoxyribodipyrimidine photo-lyase</fullName>
        <ecNumber evidence="7">4.1.99.3</ecNumber>
    </submittedName>
</protein>
<organism evidence="7 8">
    <name type="scientific">Cobetia amphilecti</name>
    <dbReference type="NCBI Taxonomy" id="1055104"/>
    <lineage>
        <taxon>Bacteria</taxon>
        <taxon>Pseudomonadati</taxon>
        <taxon>Pseudomonadota</taxon>
        <taxon>Gammaproteobacteria</taxon>
        <taxon>Oceanospirillales</taxon>
        <taxon>Halomonadaceae</taxon>
        <taxon>Cobetia</taxon>
    </lineage>
</organism>
<accession>A0ABT6UP01</accession>
<dbReference type="InterPro" id="IPR006050">
    <property type="entry name" value="DNA_photolyase_N"/>
</dbReference>
<keyword evidence="3" id="KW-0285">Flavoprotein</keyword>
<dbReference type="InterPro" id="IPR036155">
    <property type="entry name" value="Crypto/Photolyase_N_sf"/>
</dbReference>
<dbReference type="Gene3D" id="1.10.579.10">
    <property type="entry name" value="DNA Cyclobutane Dipyrimidine Photolyase, subunit A, domain 3"/>
    <property type="match status" value="1"/>
</dbReference>
<reference evidence="7 8" key="1">
    <citation type="submission" date="2023-04" db="EMBL/GenBank/DDBJ databases">
        <authorList>
            <person name="Otstavnykh N."/>
            <person name="Seitkalieva A."/>
            <person name="Bystritskaya E."/>
        </authorList>
    </citation>
    <scope>NUCLEOTIDE SEQUENCE [LARGE SCALE GENOMIC DNA]</scope>
    <source>
        <strain evidence="7 8">NRIC 0815</strain>
    </source>
</reference>
<feature type="region of interest" description="Disordered" evidence="5">
    <location>
        <begin position="361"/>
        <end position="395"/>
    </location>
</feature>
<evidence type="ECO:0000256" key="3">
    <source>
        <dbReference type="ARBA" id="ARBA00022630"/>
    </source>
</evidence>
<gene>
    <name evidence="7" type="ORF">QLT01_08665</name>
</gene>